<dbReference type="PANTHER" id="PTHR43022">
    <property type="entry name" value="PROTEIN SMF"/>
    <property type="match status" value="1"/>
</dbReference>
<dbReference type="PANTHER" id="PTHR43022:SF1">
    <property type="entry name" value="PROTEIN SMF"/>
    <property type="match status" value="1"/>
</dbReference>
<organism evidence="3 4">
    <name type="scientific">Corynebacterium breve</name>
    <dbReference type="NCBI Taxonomy" id="3049799"/>
    <lineage>
        <taxon>Bacteria</taxon>
        <taxon>Bacillati</taxon>
        <taxon>Actinomycetota</taxon>
        <taxon>Actinomycetes</taxon>
        <taxon>Mycobacteriales</taxon>
        <taxon>Corynebacteriaceae</taxon>
        <taxon>Corynebacterium</taxon>
    </lineage>
</organism>
<gene>
    <name evidence="3" type="ORF">QP027_07000</name>
</gene>
<keyword evidence="4" id="KW-1185">Reference proteome</keyword>
<evidence type="ECO:0000313" key="4">
    <source>
        <dbReference type="Proteomes" id="UP001225598"/>
    </source>
</evidence>
<proteinExistence type="inferred from homology"/>
<reference evidence="3 4" key="1">
    <citation type="submission" date="2023-05" db="EMBL/GenBank/DDBJ databases">
        <title>Corynebacterium suedekumii sp. nov. and Corynebacterium breve sp. nov. isolated from raw cow's milk.</title>
        <authorList>
            <person name="Baer M.K."/>
            <person name="Mehl L."/>
            <person name="Hellmuth R."/>
            <person name="Marke G."/>
            <person name="Lipski A."/>
        </authorList>
    </citation>
    <scope>NUCLEOTIDE SEQUENCE [LARGE SCALE GENOMIC DNA]</scope>
    <source>
        <strain evidence="3 4">R4</strain>
    </source>
</reference>
<accession>A0ABY8VB41</accession>
<dbReference type="InterPro" id="IPR003488">
    <property type="entry name" value="DprA"/>
</dbReference>
<evidence type="ECO:0000313" key="3">
    <source>
        <dbReference type="EMBL" id="WIM66881.1"/>
    </source>
</evidence>
<dbReference type="Proteomes" id="UP001225598">
    <property type="component" value="Chromosome"/>
</dbReference>
<comment type="similarity">
    <text evidence="1">Belongs to the DprA/Smf family.</text>
</comment>
<protein>
    <submittedName>
        <fullName evidence="3">DNA-processing protein DprA</fullName>
    </submittedName>
</protein>
<dbReference type="RefSeq" id="WP_284823584.1">
    <property type="nucleotide sequence ID" value="NZ_CP126969.1"/>
</dbReference>
<dbReference type="Pfam" id="PF02481">
    <property type="entry name" value="DNA_processg_A"/>
    <property type="match status" value="1"/>
</dbReference>
<evidence type="ECO:0000259" key="2">
    <source>
        <dbReference type="Pfam" id="PF02481"/>
    </source>
</evidence>
<sequence>MSTFDSWAYLRTVIDGPSPHLQALFRAGRDADEIARGLRTRASWLGGLLGDTEHTRNLNPHEMLDKASLAGFALIHPDSPEWPAEEIDGSFDFLSVSDSVSSASTKELTKPHGLWVSGNQDLRTLVAQSVGIVGTRNATDYGRKATATLCAELARHNYTVVSGGALGIDTVAHRAALEHQLPTVAIMAGGPGWIYPLRNKELFSTITQRGGALVSEYSPGSQSYRWRFLERNRLIAALTPGTVVVEAPYRSGALNTMTRVNDFGRLPMAMPGPIQGLGQSDGCNQLIKRNEAMPVTDVRDVHQYLCSIGTVDVENQLELEYAPSQVQALSRNELRVYDALNPLGDKGITCTEVAEKAGLTTALTVHLLVDLVKRNVVTRDGEHWARMI</sequence>
<dbReference type="InterPro" id="IPR057666">
    <property type="entry name" value="DrpA_SLOG"/>
</dbReference>
<name>A0ABY8VB41_9CORY</name>
<dbReference type="EMBL" id="CP126969">
    <property type="protein sequence ID" value="WIM66881.1"/>
    <property type="molecule type" value="Genomic_DNA"/>
</dbReference>
<dbReference type="Gene3D" id="3.40.50.450">
    <property type="match status" value="1"/>
</dbReference>
<feature type="domain" description="Smf/DprA SLOG" evidence="2">
    <location>
        <begin position="109"/>
        <end position="303"/>
    </location>
</feature>
<dbReference type="SUPFAM" id="SSF102405">
    <property type="entry name" value="MCP/YpsA-like"/>
    <property type="match status" value="1"/>
</dbReference>
<evidence type="ECO:0000256" key="1">
    <source>
        <dbReference type="ARBA" id="ARBA00006525"/>
    </source>
</evidence>